<gene>
    <name evidence="1" type="ORF">Nlim_0915</name>
</gene>
<dbReference type="AlphaFoldDB" id="F3KKA2"/>
<name>F3KKA2_9ARCH</name>
<dbReference type="EMBL" id="AEGP01000033">
    <property type="protein sequence ID" value="EGG42269.1"/>
    <property type="molecule type" value="Genomic_DNA"/>
</dbReference>
<evidence type="ECO:0000313" key="1">
    <source>
        <dbReference type="EMBL" id="EGG42269.1"/>
    </source>
</evidence>
<dbReference type="HOGENOM" id="CLU_2747980_0_0_2"/>
<dbReference type="Proteomes" id="UP000004348">
    <property type="component" value="Chromosome"/>
</dbReference>
<organism evidence="1">
    <name type="scientific">Candidatus Nitrosarchaeum limnium SFB1</name>
    <dbReference type="NCBI Taxonomy" id="886738"/>
    <lineage>
        <taxon>Archaea</taxon>
        <taxon>Nitrososphaerota</taxon>
        <taxon>Nitrososphaeria</taxon>
        <taxon>Nitrosopumilales</taxon>
        <taxon>Nitrosopumilaceae</taxon>
        <taxon>Nitrosarchaeum</taxon>
    </lineage>
</organism>
<comment type="caution">
    <text evidence="1">The sequence shown here is derived from an EMBL/GenBank/DDBJ whole genome shotgun (WGS) entry which is preliminary data.</text>
</comment>
<proteinExistence type="predicted"/>
<dbReference type="STRING" id="886738.Nlim_0915"/>
<reference evidence="1" key="1">
    <citation type="journal article" date="2011" name="PLoS ONE">
        <title>Genome of a low-salinity ammonia-oxidizing archaeon determined by single-cell and metagenomic analysis.</title>
        <authorList>
            <person name="Blainey P.C."/>
            <person name="Mosier A.C."/>
            <person name="Potanina A."/>
            <person name="Francis C.A."/>
            <person name="Quake S.R."/>
        </authorList>
    </citation>
    <scope>NUCLEOTIDE SEQUENCE [LARGE SCALE GENOMIC DNA]</scope>
    <source>
        <strain evidence="1">SFB1</strain>
    </source>
</reference>
<protein>
    <submittedName>
        <fullName evidence="1">Uncharacterized protein</fullName>
    </submittedName>
</protein>
<accession>F3KKA2</accession>
<sequence>MCDFGSAAFTALYAVIPAQNNGAAYSDFMLSGIFVAKSSDTVMYSAYPPLSDSPVIIDDSQSCSFPSLQY</sequence>